<reference evidence="1" key="1">
    <citation type="submission" date="2024-07" db="EMBL/GenBank/DDBJ databases">
        <title>Two chromosome-level genome assemblies of Korean endemic species Abeliophyllum distichum and Forsythia ovata (Oleaceae).</title>
        <authorList>
            <person name="Mun J.H."/>
        </authorList>
    </citation>
    <scope>NUCLEOTIDE SEQUENCE</scope>
    <source>
        <strain evidence="1">KNKB202402200001</strain>
        <tissue evidence="1">Leaf</tissue>
    </source>
</reference>
<proteinExistence type="predicted"/>
<dbReference type="EMBL" id="JBFOLJ010000008">
    <property type="protein sequence ID" value="KAL2514864.1"/>
    <property type="molecule type" value="Genomic_DNA"/>
</dbReference>
<accession>A0ABD1TQ37</accession>
<dbReference type="EMBL" id="JBFOLJ010000008">
    <property type="protein sequence ID" value="KAL2514843.1"/>
    <property type="molecule type" value="Genomic_DNA"/>
</dbReference>
<comment type="caution">
    <text evidence="1">The sequence shown here is derived from an EMBL/GenBank/DDBJ whole genome shotgun (WGS) entry which is preliminary data.</text>
</comment>
<dbReference type="PANTHER" id="PTHR15140:SF33">
    <property type="entry name" value="LATE BLIGHT RESISTANCE PROTEIN HOMOLOG R1A-3 ISOFORM X1"/>
    <property type="match status" value="1"/>
</dbReference>
<keyword evidence="3" id="KW-1185">Reference proteome</keyword>
<name>A0ABD1TQ37_9LAMI</name>
<dbReference type="AlphaFoldDB" id="A0ABD1TQ37"/>
<dbReference type="PANTHER" id="PTHR15140">
    <property type="entry name" value="TUBULIN-SPECIFIC CHAPERONE E"/>
    <property type="match status" value="1"/>
</dbReference>
<organism evidence="1 3">
    <name type="scientific">Forsythia ovata</name>
    <dbReference type="NCBI Taxonomy" id="205694"/>
    <lineage>
        <taxon>Eukaryota</taxon>
        <taxon>Viridiplantae</taxon>
        <taxon>Streptophyta</taxon>
        <taxon>Embryophyta</taxon>
        <taxon>Tracheophyta</taxon>
        <taxon>Spermatophyta</taxon>
        <taxon>Magnoliopsida</taxon>
        <taxon>eudicotyledons</taxon>
        <taxon>Gunneridae</taxon>
        <taxon>Pentapetalae</taxon>
        <taxon>asterids</taxon>
        <taxon>lamiids</taxon>
        <taxon>Lamiales</taxon>
        <taxon>Oleaceae</taxon>
        <taxon>Forsythieae</taxon>
        <taxon>Forsythia</taxon>
    </lineage>
</organism>
<dbReference type="Proteomes" id="UP001604277">
    <property type="component" value="Unassembled WGS sequence"/>
</dbReference>
<dbReference type="SUPFAM" id="SSF52058">
    <property type="entry name" value="L domain-like"/>
    <property type="match status" value="1"/>
</dbReference>
<evidence type="ECO:0000313" key="3">
    <source>
        <dbReference type="Proteomes" id="UP001604277"/>
    </source>
</evidence>
<evidence type="ECO:0000313" key="2">
    <source>
        <dbReference type="EMBL" id="KAL2514864.1"/>
    </source>
</evidence>
<evidence type="ECO:0000313" key="1">
    <source>
        <dbReference type="EMBL" id="KAL2514843.1"/>
    </source>
</evidence>
<gene>
    <name evidence="1" type="ORF">Fot_28814</name>
    <name evidence="2" type="ORF">Fot_28835</name>
</gene>
<dbReference type="InterPro" id="IPR032675">
    <property type="entry name" value="LRR_dom_sf"/>
</dbReference>
<reference evidence="3" key="2">
    <citation type="submission" date="2024-07" db="EMBL/GenBank/DDBJ databases">
        <title>Two chromosome-level genome assemblies of Korean endemic species Abeliophyllum distichum and Forsythia ovata (Oleaceae).</title>
        <authorList>
            <person name="Jang H."/>
        </authorList>
    </citation>
    <scope>NUCLEOTIDE SEQUENCE [LARGE SCALE GENOMIC DNA]</scope>
</reference>
<dbReference type="Gene3D" id="3.80.10.10">
    <property type="entry name" value="Ribonuclease Inhibitor"/>
    <property type="match status" value="1"/>
</dbReference>
<sequence length="337" mass="38587">MGKVKLPASISKLCHLQTLIVYQGNCRLSSNILYLPPEIWKMPPEIRHLSFKRSFLPCPSGDRDGKSIVVLENLQTLTEVLKFRCTKEFIIMMLNLKKLGISYYHDESTQWSCYCRDNFVHLENLEILKCVFIPKYDLPSSDHLLALNLAFPPSLKKLTLSGCVLPWKHMTIVGSLPNLEVLKLKDNAFKGPVWELNEGEFCQLKFLFLIDTDLEHLKADETHFLSLQWLTFSHCSQLAEIPCEIVEIPTLQVIEVYGSSLSALISAKFVKEEQQREGNDSLQIYFGASEFLRCQILVQQKLNLADEKGLKTRIVMFLADKGSEEKISISDFVFSTY</sequence>
<protein>
    <submittedName>
        <fullName evidence="1">Late blight resistance protein-like protein R1A-4</fullName>
    </submittedName>
</protein>